<proteinExistence type="predicted"/>
<dbReference type="EMBL" id="FOPM01000013">
    <property type="protein sequence ID" value="SFG85327.1"/>
    <property type="molecule type" value="Genomic_DNA"/>
</dbReference>
<protein>
    <submittedName>
        <fullName evidence="1">Uncharacterized protein</fullName>
    </submittedName>
</protein>
<reference evidence="2" key="1">
    <citation type="submission" date="2016-10" db="EMBL/GenBank/DDBJ databases">
        <authorList>
            <person name="Varghese N."/>
            <person name="Submissions S."/>
        </authorList>
    </citation>
    <scope>NUCLEOTIDE SEQUENCE [LARGE SCALE GENOMIC DNA]</scope>
    <source>
        <strain evidence="2">Gh-105</strain>
    </source>
</reference>
<dbReference type="Proteomes" id="UP000199229">
    <property type="component" value="Unassembled WGS sequence"/>
</dbReference>
<name>A0A1I2VAX8_9HYPH</name>
<sequence>MRIEQQSARHFWGTHKGAQIQIDREPDGTFYIIVTTRNGGTLYDGWAPRDVVTMAQAKRQAVKGACLDRPKLPRKLKMLHGLPVSP</sequence>
<dbReference type="AlphaFoldDB" id="A0A1I2VAX8"/>
<dbReference type="STRING" id="582675.SAMN05192565_113121"/>
<dbReference type="OrthoDB" id="8450115at2"/>
<evidence type="ECO:0000313" key="1">
    <source>
        <dbReference type="EMBL" id="SFG85327.1"/>
    </source>
</evidence>
<gene>
    <name evidence="1" type="ORF">SAMN05192565_113121</name>
</gene>
<evidence type="ECO:0000313" key="2">
    <source>
        <dbReference type="Proteomes" id="UP000199229"/>
    </source>
</evidence>
<accession>A0A1I2VAX8</accession>
<keyword evidence="2" id="KW-1185">Reference proteome</keyword>
<organism evidence="1 2">
    <name type="scientific">Methylobacterium gossipiicola</name>
    <dbReference type="NCBI Taxonomy" id="582675"/>
    <lineage>
        <taxon>Bacteria</taxon>
        <taxon>Pseudomonadati</taxon>
        <taxon>Pseudomonadota</taxon>
        <taxon>Alphaproteobacteria</taxon>
        <taxon>Hyphomicrobiales</taxon>
        <taxon>Methylobacteriaceae</taxon>
        <taxon>Methylobacterium</taxon>
    </lineage>
</organism>
<dbReference type="RefSeq" id="WP_091972458.1">
    <property type="nucleotide sequence ID" value="NZ_FOPM01000013.1"/>
</dbReference>